<reference evidence="2 3" key="1">
    <citation type="submission" date="2018-06" db="EMBL/GenBank/DDBJ databases">
        <authorList>
            <consortium name="Pathogen Informatics"/>
            <person name="Doyle S."/>
        </authorList>
    </citation>
    <scope>NUCLEOTIDE SEQUENCE [LARGE SCALE GENOMIC DNA]</scope>
    <source>
        <strain evidence="2 3">NCTC13315</strain>
    </source>
</reference>
<name>A0A378I686_9GAMM</name>
<organism evidence="2 3">
    <name type="scientific">Legionella beliardensis</name>
    <dbReference type="NCBI Taxonomy" id="91822"/>
    <lineage>
        <taxon>Bacteria</taxon>
        <taxon>Pseudomonadati</taxon>
        <taxon>Pseudomonadota</taxon>
        <taxon>Gammaproteobacteria</taxon>
        <taxon>Legionellales</taxon>
        <taxon>Legionellaceae</taxon>
        <taxon>Legionella</taxon>
    </lineage>
</organism>
<dbReference type="EMBL" id="UGNV01000001">
    <property type="protein sequence ID" value="STX30171.1"/>
    <property type="molecule type" value="Genomic_DNA"/>
</dbReference>
<dbReference type="AlphaFoldDB" id="A0A378I686"/>
<keyword evidence="3" id="KW-1185">Reference proteome</keyword>
<dbReference type="InterPro" id="IPR005175">
    <property type="entry name" value="PPC_dom"/>
</dbReference>
<dbReference type="OrthoDB" id="5293639at2"/>
<sequence>MSKHDNSPFILSLKEGDNLFESIINYAAYADLKSAIISGIGALSNITISYYHRNTKQQFKKLFQDTYEIASLTGNITLVDSGWFIHIHAALGDANFQLFGGHLISAQASASTEIAITPLNYTIMRKKHPDLDIKVICPFVAI</sequence>
<dbReference type="RefSeq" id="WP_115303893.1">
    <property type="nucleotide sequence ID" value="NZ_CAAAHO010000005.1"/>
</dbReference>
<evidence type="ECO:0000313" key="2">
    <source>
        <dbReference type="EMBL" id="STX30171.1"/>
    </source>
</evidence>
<dbReference type="InterPro" id="IPR025707">
    <property type="entry name" value="DNA_bp_PD1"/>
</dbReference>
<dbReference type="Gene3D" id="3.30.1330.80">
    <property type="entry name" value="Hypothetical protein, similar to alpha- acetolactate decarboxylase, domain 2"/>
    <property type="match status" value="1"/>
</dbReference>
<dbReference type="GO" id="GO:0003677">
    <property type="term" value="F:DNA binding"/>
    <property type="evidence" value="ECO:0007669"/>
    <property type="project" value="UniProtKB-KW"/>
</dbReference>
<accession>A0A378I686</accession>
<dbReference type="CDD" id="cd11378">
    <property type="entry name" value="DUF296"/>
    <property type="match status" value="1"/>
</dbReference>
<proteinExistence type="predicted"/>
<dbReference type="PANTHER" id="PTHR34988:SF1">
    <property type="entry name" value="DNA-BINDING PROTEIN"/>
    <property type="match status" value="1"/>
</dbReference>
<dbReference type="Pfam" id="PF03479">
    <property type="entry name" value="PCC"/>
    <property type="match status" value="1"/>
</dbReference>
<dbReference type="PROSITE" id="PS51742">
    <property type="entry name" value="PPC"/>
    <property type="match status" value="1"/>
</dbReference>
<gene>
    <name evidence="2" type="ORF">NCTC13315_02736</name>
</gene>
<feature type="domain" description="PPC" evidence="1">
    <location>
        <begin position="3"/>
        <end position="142"/>
    </location>
</feature>
<dbReference type="SUPFAM" id="SSF117856">
    <property type="entry name" value="AF0104/ALDC/Ptd012-like"/>
    <property type="match status" value="1"/>
</dbReference>
<dbReference type="Proteomes" id="UP000254968">
    <property type="component" value="Unassembled WGS sequence"/>
</dbReference>
<protein>
    <submittedName>
        <fullName evidence="2">Predicted DNA-binding protein with PD1-like DNA-binding motif</fullName>
    </submittedName>
</protein>
<dbReference type="PIRSF" id="PIRSF016702">
    <property type="entry name" value="DNA_bp_PD1"/>
    <property type="match status" value="1"/>
</dbReference>
<evidence type="ECO:0000313" key="3">
    <source>
        <dbReference type="Proteomes" id="UP000254968"/>
    </source>
</evidence>
<dbReference type="PANTHER" id="PTHR34988">
    <property type="entry name" value="PROTEIN, PUTATIVE-RELATED"/>
    <property type="match status" value="1"/>
</dbReference>
<keyword evidence="2" id="KW-0238">DNA-binding</keyword>
<evidence type="ECO:0000259" key="1">
    <source>
        <dbReference type="PROSITE" id="PS51742"/>
    </source>
</evidence>